<sequence length="1029" mass="114492">MSVYDLNDLQAKYDVLANEYQICRCKLDSKCEALLILSKELDQCRSERDQFKLMAEQLRERYQALKRQISGRSPQGSSNDLLDVHMYKDMETESLVQLLCDTKEIKKSLQFETDDLKQKLADAQGDIKLLREQIARQRVGTSDEGMTTRHFPAYEREDLVKQLEASREQYLQLEHDLQQLLDEKEDQETELDAYKRKYENLNRELNYILKGDEKRIVDIDALVMENKYLMERLKQMEEEKTMAMATASKYKSILERKKNKGILKFGQSRSGGLVITQKQVGQMLHNPNAMPSTPQAMADLQGLCGALLDTINDKNLALSHQRKTNKILGSRISELEKKLKTLEVSGLWNVPDMTSLEKLRHECDEVKTLIPRLFSESSDTSVPNTEKLDDLNDFESELSSSTPSSVTSPVHVTQSVRFSANTVHMDDLDLLPTKETTQEAKTTELSPSANQKCLPAKSESEDDESESDQLLAGFIIGKTGRKHTTRKDTGRGKYSKIDSRSLLENYSQSESESSPEKQKYNTEGVDYDSEMTDKISLLLGDATTKLQNKTKLVDDKSLRPAKNAQKSQVSRKSQPKSSLVINVDCDFDTRTDNSVKPSKITGSDVQDINRAKNVKNASIDKNLIDMDSPVHELKTLVETPNITAQIDNDLLKSEETGHNASSESSGIVPAQMTATASESQKSIEFSVEICESNSKSTLPSDSTESQLDISESKPGSESRVSSRDPNPAEYKSCDIPQVSNQEISNVSLDETNAESTNHCDNSESSTFNHSSTSTVFTSLQEPNCQSVEIDNIVSNSLNCDKTIDFKDESESGNDGSSLIQDLEPSVAEKANPIPTNCHVVNTTSVPAINIEKDADSIDTGSLLTSHNINTSHDTIKEADWVRETDDDEVELTDESTQLVTDIHKDDYSVEVVTMTTSDQEPDSEDGDEFGSENSDCIDENTADIELTEGGVTSELLRVEVDNDVDDASKDFSVLTDVSVSETSAIEAEDCDSPIASGSSQNHPLLFDEKNNPSEQSQHSSSNSTNSQMC</sequence>
<feature type="region of interest" description="Disordered" evidence="4">
    <location>
        <begin position="437"/>
        <end position="467"/>
    </location>
</feature>
<evidence type="ECO:0008006" key="7">
    <source>
        <dbReference type="Google" id="ProtNLM"/>
    </source>
</evidence>
<feature type="compositionally biased region" description="Basic and acidic residues" evidence="4">
    <location>
        <begin position="486"/>
        <end position="501"/>
    </location>
</feature>
<evidence type="ECO:0000256" key="4">
    <source>
        <dbReference type="SAM" id="MobiDB-lite"/>
    </source>
</evidence>
<dbReference type="Pfam" id="PF09789">
    <property type="entry name" value="CC149"/>
    <property type="match status" value="1"/>
</dbReference>
<protein>
    <recommendedName>
        <fullName evidence="7">Coiled-coil domain-containing protein 149</fullName>
    </recommendedName>
</protein>
<keyword evidence="2 3" id="KW-0175">Coiled coil</keyword>
<feature type="region of interest" description="Disordered" evidence="4">
    <location>
        <begin position="984"/>
        <end position="1029"/>
    </location>
</feature>
<dbReference type="InterPro" id="IPR019179">
    <property type="entry name" value="CC149"/>
</dbReference>
<gene>
    <name evidence="5" type="ORF">SNE40_008380</name>
</gene>
<dbReference type="PANTHER" id="PTHR21682">
    <property type="entry name" value="COILED-COIL DOMAIN-CONTAINING PROTEIN 149"/>
    <property type="match status" value="1"/>
</dbReference>
<evidence type="ECO:0000313" key="5">
    <source>
        <dbReference type="EMBL" id="KAK6186323.1"/>
    </source>
</evidence>
<feature type="region of interest" description="Disordered" evidence="4">
    <location>
        <begin position="694"/>
        <end position="740"/>
    </location>
</feature>
<evidence type="ECO:0000256" key="3">
    <source>
        <dbReference type="SAM" id="Coils"/>
    </source>
</evidence>
<evidence type="ECO:0000256" key="2">
    <source>
        <dbReference type="ARBA" id="ARBA00023054"/>
    </source>
</evidence>
<comment type="similarity">
    <text evidence="1">Belongs to the CCDC149 family.</text>
</comment>
<name>A0AAN8K6K1_PATCE</name>
<keyword evidence="6" id="KW-1185">Reference proteome</keyword>
<proteinExistence type="inferred from homology"/>
<evidence type="ECO:0000313" key="6">
    <source>
        <dbReference type="Proteomes" id="UP001347796"/>
    </source>
</evidence>
<feature type="compositionally biased region" description="Low complexity" evidence="4">
    <location>
        <begin position="1012"/>
        <end position="1029"/>
    </location>
</feature>
<dbReference type="AlphaFoldDB" id="A0AAN8K6K1"/>
<feature type="compositionally biased region" description="Low complexity" evidence="4">
    <location>
        <begin position="502"/>
        <end position="512"/>
    </location>
</feature>
<feature type="region of interest" description="Disordered" evidence="4">
    <location>
        <begin position="915"/>
        <end position="936"/>
    </location>
</feature>
<organism evidence="5 6">
    <name type="scientific">Patella caerulea</name>
    <name type="common">Rayed Mediterranean limpet</name>
    <dbReference type="NCBI Taxonomy" id="87958"/>
    <lineage>
        <taxon>Eukaryota</taxon>
        <taxon>Metazoa</taxon>
        <taxon>Spiralia</taxon>
        <taxon>Lophotrochozoa</taxon>
        <taxon>Mollusca</taxon>
        <taxon>Gastropoda</taxon>
        <taxon>Patellogastropoda</taxon>
        <taxon>Patelloidea</taxon>
        <taxon>Patellidae</taxon>
        <taxon>Patella</taxon>
    </lineage>
</organism>
<feature type="coiled-coil region" evidence="3">
    <location>
        <begin position="41"/>
        <end position="68"/>
    </location>
</feature>
<accession>A0AAN8K6K1</accession>
<feature type="compositionally biased region" description="Basic and acidic residues" evidence="4">
    <location>
        <begin position="710"/>
        <end position="722"/>
    </location>
</feature>
<evidence type="ECO:0000256" key="1">
    <source>
        <dbReference type="ARBA" id="ARBA00005872"/>
    </source>
</evidence>
<reference evidence="5 6" key="1">
    <citation type="submission" date="2024-01" db="EMBL/GenBank/DDBJ databases">
        <title>The genome of the rayed Mediterranean limpet Patella caerulea (Linnaeus, 1758).</title>
        <authorList>
            <person name="Anh-Thu Weber A."/>
            <person name="Halstead-Nussloch G."/>
        </authorList>
    </citation>
    <scope>NUCLEOTIDE SEQUENCE [LARGE SCALE GENOMIC DNA]</scope>
    <source>
        <strain evidence="5">AATW-2023a</strain>
        <tissue evidence="5">Whole specimen</tissue>
    </source>
</reference>
<feature type="region of interest" description="Disordered" evidence="4">
    <location>
        <begin position="655"/>
        <end position="675"/>
    </location>
</feature>
<dbReference type="PANTHER" id="PTHR21682:SF2">
    <property type="entry name" value="COILED-COIL DOMAIN-CONTAINING PROTEIN 149"/>
    <property type="match status" value="1"/>
</dbReference>
<feature type="compositionally biased region" description="Polar residues" evidence="4">
    <location>
        <begin position="694"/>
        <end position="709"/>
    </location>
</feature>
<feature type="coiled-coil region" evidence="3">
    <location>
        <begin position="106"/>
        <end position="239"/>
    </location>
</feature>
<dbReference type="EMBL" id="JAZGQO010000006">
    <property type="protein sequence ID" value="KAK6186323.1"/>
    <property type="molecule type" value="Genomic_DNA"/>
</dbReference>
<feature type="region of interest" description="Disordered" evidence="4">
    <location>
        <begin position="554"/>
        <end position="577"/>
    </location>
</feature>
<feature type="region of interest" description="Disordered" evidence="4">
    <location>
        <begin position="481"/>
        <end position="522"/>
    </location>
</feature>
<dbReference type="Proteomes" id="UP001347796">
    <property type="component" value="Unassembled WGS sequence"/>
</dbReference>
<comment type="caution">
    <text evidence="5">The sequence shown here is derived from an EMBL/GenBank/DDBJ whole genome shotgun (WGS) entry which is preliminary data.</text>
</comment>
<feature type="compositionally biased region" description="Polar residues" evidence="4">
    <location>
        <begin position="564"/>
        <end position="577"/>
    </location>
</feature>
<feature type="compositionally biased region" description="Acidic residues" evidence="4">
    <location>
        <begin position="919"/>
        <end position="936"/>
    </location>
</feature>